<dbReference type="EMBL" id="BARS01052525">
    <property type="protein sequence ID" value="GAG43322.1"/>
    <property type="molecule type" value="Genomic_DNA"/>
</dbReference>
<organism evidence="1">
    <name type="scientific">marine sediment metagenome</name>
    <dbReference type="NCBI Taxonomy" id="412755"/>
    <lineage>
        <taxon>unclassified sequences</taxon>
        <taxon>metagenomes</taxon>
        <taxon>ecological metagenomes</taxon>
    </lineage>
</organism>
<protein>
    <submittedName>
        <fullName evidence="1">Uncharacterized protein</fullName>
    </submittedName>
</protein>
<sequence length="213" mass="22176">LDNEAAAETLAITKATYSSKKGQLKVEATSSLGLGADLEATYTVGTESARVPMEYSPRKGKWSITFTGLDTKPSKVTVYSSSGGSVDKFDIGGKSGKSIPVANAYAMQPANTTPEGIADSPVLLPWARRTPVSAGARQPADVSIPLTVADLPPLAVDSTTTGSQQLPPPELVNLMSGAFEDTPADDELVGESVLNLLAVPLDGELLDELVLLF</sequence>
<feature type="non-terminal residue" evidence="1">
    <location>
        <position position="1"/>
    </location>
</feature>
<comment type="caution">
    <text evidence="1">The sequence shown here is derived from an EMBL/GenBank/DDBJ whole genome shotgun (WGS) entry which is preliminary data.</text>
</comment>
<accession>X0Y7P7</accession>
<evidence type="ECO:0000313" key="1">
    <source>
        <dbReference type="EMBL" id="GAG43322.1"/>
    </source>
</evidence>
<gene>
    <name evidence="1" type="ORF">S01H1_78076</name>
</gene>
<reference evidence="1" key="1">
    <citation type="journal article" date="2014" name="Front. Microbiol.">
        <title>High frequency of phylogenetically diverse reductive dehalogenase-homologous genes in deep subseafloor sedimentary metagenomes.</title>
        <authorList>
            <person name="Kawai M."/>
            <person name="Futagami T."/>
            <person name="Toyoda A."/>
            <person name="Takaki Y."/>
            <person name="Nishi S."/>
            <person name="Hori S."/>
            <person name="Arai W."/>
            <person name="Tsubouchi T."/>
            <person name="Morono Y."/>
            <person name="Uchiyama I."/>
            <person name="Ito T."/>
            <person name="Fujiyama A."/>
            <person name="Inagaki F."/>
            <person name="Takami H."/>
        </authorList>
    </citation>
    <scope>NUCLEOTIDE SEQUENCE</scope>
    <source>
        <strain evidence="1">Expedition CK06-06</strain>
    </source>
</reference>
<name>X0Y7P7_9ZZZZ</name>
<dbReference type="AlphaFoldDB" id="X0Y7P7"/>
<proteinExistence type="predicted"/>